<comment type="caution">
    <text evidence="9">The sequence shown here is derived from an EMBL/GenBank/DDBJ whole genome shotgun (WGS) entry which is preliminary data.</text>
</comment>
<dbReference type="Gene3D" id="1.10.150.20">
    <property type="entry name" value="5' to 3' exonuclease, C-terminal subdomain"/>
    <property type="match status" value="1"/>
</dbReference>
<dbReference type="GO" id="GO:0006312">
    <property type="term" value="P:mitotic recombination"/>
    <property type="evidence" value="ECO:0007669"/>
    <property type="project" value="TreeGrafter"/>
</dbReference>
<dbReference type="eggNOG" id="KOG2841">
    <property type="taxonomic scope" value="Eukaryota"/>
</dbReference>
<dbReference type="InterPro" id="IPR047260">
    <property type="entry name" value="ERCC1-like_central_dom"/>
</dbReference>
<keyword evidence="4" id="KW-0238">DNA-binding</keyword>
<feature type="compositionally biased region" description="Polar residues" evidence="7">
    <location>
        <begin position="1"/>
        <end position="13"/>
    </location>
</feature>
<dbReference type="Proteomes" id="UP000006174">
    <property type="component" value="Unassembled WGS sequence"/>
</dbReference>
<dbReference type="PANTHER" id="PTHR12749:SF0">
    <property type="entry name" value="DNA EXCISION REPAIR PROTEIN ERCC-1"/>
    <property type="match status" value="1"/>
</dbReference>
<dbReference type="Pfam" id="PF03834">
    <property type="entry name" value="Rad10"/>
    <property type="match status" value="1"/>
</dbReference>
<comment type="similarity">
    <text evidence="2">Belongs to the ERCC1/RAD10/SWI10 family.</text>
</comment>
<dbReference type="CDD" id="cd22325">
    <property type="entry name" value="ERCC1_C-like"/>
    <property type="match status" value="1"/>
</dbReference>
<evidence type="ECO:0000313" key="9">
    <source>
        <dbReference type="EMBL" id="CCF48780.1"/>
    </source>
</evidence>
<dbReference type="GO" id="GO:0000110">
    <property type="term" value="C:nucleotide-excision repair factor 1 complex"/>
    <property type="evidence" value="ECO:0007669"/>
    <property type="project" value="TreeGrafter"/>
</dbReference>
<dbReference type="GO" id="GO:0003684">
    <property type="term" value="F:damaged DNA binding"/>
    <property type="evidence" value="ECO:0007669"/>
    <property type="project" value="InterPro"/>
</dbReference>
<evidence type="ECO:0000256" key="5">
    <source>
        <dbReference type="ARBA" id="ARBA00023204"/>
    </source>
</evidence>
<comment type="subcellular location">
    <subcellularLocation>
        <location evidence="1">Nucleus</location>
    </subcellularLocation>
</comment>
<dbReference type="SUPFAM" id="SSF52980">
    <property type="entry name" value="Restriction endonuclease-like"/>
    <property type="match status" value="1"/>
</dbReference>
<keyword evidence="3" id="KW-0227">DNA damage</keyword>
<feature type="domain" description="ERCC1-like central" evidence="8">
    <location>
        <begin position="73"/>
        <end position="186"/>
    </location>
</feature>
<dbReference type="GO" id="GO:0070522">
    <property type="term" value="C:ERCC4-ERCC1 complex"/>
    <property type="evidence" value="ECO:0007669"/>
    <property type="project" value="TreeGrafter"/>
</dbReference>
<dbReference type="InterPro" id="IPR004579">
    <property type="entry name" value="ERCC1/RAD10/SWI10"/>
</dbReference>
<dbReference type="GO" id="GO:0006302">
    <property type="term" value="P:double-strand break repair"/>
    <property type="evidence" value="ECO:0007669"/>
    <property type="project" value="UniProtKB-ARBA"/>
</dbReference>
<keyword evidence="6" id="KW-0539">Nucleus</keyword>
<dbReference type="OMA" id="CWSSQEA"/>
<evidence type="ECO:0000256" key="4">
    <source>
        <dbReference type="ARBA" id="ARBA00023125"/>
    </source>
</evidence>
<feature type="region of interest" description="Disordered" evidence="7">
    <location>
        <begin position="1"/>
        <end position="71"/>
    </location>
</feature>
<dbReference type="HOGENOM" id="CLU_041616_1_0_1"/>
<feature type="compositionally biased region" description="Low complexity" evidence="7">
    <location>
        <begin position="14"/>
        <end position="27"/>
    </location>
</feature>
<dbReference type="EMBL" id="CAGI01000137">
    <property type="protein sequence ID" value="CCF48780.1"/>
    <property type="molecule type" value="Genomic_DNA"/>
</dbReference>
<feature type="compositionally biased region" description="Pro residues" evidence="7">
    <location>
        <begin position="47"/>
        <end position="58"/>
    </location>
</feature>
<accession>I2FPD7</accession>
<feature type="region of interest" description="Disordered" evidence="7">
    <location>
        <begin position="270"/>
        <end position="304"/>
    </location>
</feature>
<dbReference type="FunFam" id="3.40.50.10130:FF:000001">
    <property type="entry name" value="DNA excision repair protein ERCC-1"/>
    <property type="match status" value="1"/>
</dbReference>
<sequence>MAPRASSIQHPSPNMTANTNSTNDSSSHGPLSALQPASSVDLDHNSPPAPPNPLLQPRPRPKVRGKLASSSSTILVNPCQRGNPLLSSIRSLGWEYSDIVPDYVVGVSSCILFLSIRYHRLHPEYIHTRIAKLSNMFTLRILLLLCDVKDHAPAIKELTKTALINNLTLIVAWSAEEAGRYVETYKSFEHKPPDPIKERVPEDYLSQLTNVLTQVRGVNRTDVLTLITRYGSLKGVIRACKHETAGLQMSPGFGEIKAKRLRDVVTQPFRVGQGNSYRQRQLGSPSNSTTNTAAAGGGPSAVGRAAGLLEDDHVLLTSSSSSSSSATGQTRDLNTLQENLEQLTEQEQLRLAMQLSMHPQPPS</sequence>
<evidence type="ECO:0000256" key="7">
    <source>
        <dbReference type="SAM" id="MobiDB-lite"/>
    </source>
</evidence>
<proteinExistence type="inferred from homology"/>
<dbReference type="GO" id="GO:0003697">
    <property type="term" value="F:single-stranded DNA binding"/>
    <property type="evidence" value="ECO:0007669"/>
    <property type="project" value="TreeGrafter"/>
</dbReference>
<keyword evidence="5" id="KW-0234">DNA repair</keyword>
<evidence type="ECO:0000256" key="6">
    <source>
        <dbReference type="ARBA" id="ARBA00023242"/>
    </source>
</evidence>
<dbReference type="InterPro" id="IPR010994">
    <property type="entry name" value="RuvA_2-like"/>
</dbReference>
<dbReference type="NCBIfam" id="TIGR00597">
    <property type="entry name" value="rad10"/>
    <property type="match status" value="1"/>
</dbReference>
<dbReference type="InterPro" id="IPR011335">
    <property type="entry name" value="Restrct_endonuc-II-like"/>
</dbReference>
<dbReference type="PANTHER" id="PTHR12749">
    <property type="entry name" value="EXCISION REPAIR CROSS-COMPLEMENTING 1 ERCC1"/>
    <property type="match status" value="1"/>
</dbReference>
<keyword evidence="10" id="KW-1185">Reference proteome</keyword>
<evidence type="ECO:0000256" key="1">
    <source>
        <dbReference type="ARBA" id="ARBA00004123"/>
    </source>
</evidence>
<reference evidence="9 10" key="1">
    <citation type="journal article" date="2012" name="Plant Cell">
        <title>Genome comparison of barley and maize smut fungi reveals targeted loss of RNA silencing components and species-specific presence of transposable elements.</title>
        <authorList>
            <person name="Laurie J.D."/>
            <person name="Ali S."/>
            <person name="Linning R."/>
            <person name="Mannhaupt G."/>
            <person name="Wong P."/>
            <person name="Gueldener U."/>
            <person name="Muensterkoetter M."/>
            <person name="Moore R."/>
            <person name="Kahmann R."/>
            <person name="Bakkeren G."/>
            <person name="Schirawski J."/>
        </authorList>
    </citation>
    <scope>NUCLEOTIDE SEQUENCE [LARGE SCALE GENOMIC DNA]</scope>
    <source>
        <strain evidence="10">Uh4875-4</strain>
    </source>
</reference>
<dbReference type="STRING" id="1128400.I2FPD7"/>
<evidence type="ECO:0000256" key="3">
    <source>
        <dbReference type="ARBA" id="ARBA00022763"/>
    </source>
</evidence>
<evidence type="ECO:0000259" key="8">
    <source>
        <dbReference type="Pfam" id="PF03834"/>
    </source>
</evidence>
<dbReference type="AlphaFoldDB" id="I2FPD7"/>
<name>I2FPD7_USTHO</name>
<evidence type="ECO:0000256" key="2">
    <source>
        <dbReference type="ARBA" id="ARBA00008283"/>
    </source>
</evidence>
<protein>
    <submittedName>
        <fullName evidence="9">Related to dna excision repair protein ercc-1</fullName>
    </submittedName>
</protein>
<dbReference type="SUPFAM" id="SSF47781">
    <property type="entry name" value="RuvA domain 2-like"/>
    <property type="match status" value="1"/>
</dbReference>
<evidence type="ECO:0000313" key="10">
    <source>
        <dbReference type="Proteomes" id="UP000006174"/>
    </source>
</evidence>
<dbReference type="Gene3D" id="3.40.50.10130">
    <property type="match status" value="1"/>
</dbReference>
<dbReference type="GO" id="GO:0070914">
    <property type="term" value="P:UV-damage excision repair"/>
    <property type="evidence" value="ECO:0007669"/>
    <property type="project" value="TreeGrafter"/>
</dbReference>
<feature type="compositionally biased region" description="Polar residues" evidence="7">
    <location>
        <begin position="273"/>
        <end position="293"/>
    </location>
</feature>
<organism evidence="9 10">
    <name type="scientific">Ustilago hordei</name>
    <name type="common">Barley covered smut fungus</name>
    <dbReference type="NCBI Taxonomy" id="120017"/>
    <lineage>
        <taxon>Eukaryota</taxon>
        <taxon>Fungi</taxon>
        <taxon>Dikarya</taxon>
        <taxon>Basidiomycota</taxon>
        <taxon>Ustilaginomycotina</taxon>
        <taxon>Ustilaginomycetes</taxon>
        <taxon>Ustilaginales</taxon>
        <taxon>Ustilaginaceae</taxon>
        <taxon>Ustilago</taxon>
    </lineage>
</organism>
<gene>
    <name evidence="9" type="ORF">UHOR_08815</name>
</gene>